<keyword evidence="2" id="KW-0812">Transmembrane</keyword>
<keyword evidence="2" id="KW-0472">Membrane</keyword>
<dbReference type="HOGENOM" id="CLU_747161_0_0_1"/>
<dbReference type="AlphaFoldDB" id="A0A084AXW0"/>
<dbReference type="CDD" id="cd12087">
    <property type="entry name" value="TM_EGFR-like"/>
    <property type="match status" value="1"/>
</dbReference>
<evidence type="ECO:0000256" key="1">
    <source>
        <dbReference type="SAM" id="MobiDB-lite"/>
    </source>
</evidence>
<keyword evidence="2" id="KW-1133">Transmembrane helix</keyword>
<feature type="region of interest" description="Disordered" evidence="1">
    <location>
        <begin position="96"/>
        <end position="185"/>
    </location>
</feature>
<evidence type="ECO:0000313" key="3">
    <source>
        <dbReference type="EMBL" id="KEY70139.1"/>
    </source>
</evidence>
<dbReference type="EMBL" id="KL648458">
    <property type="protein sequence ID" value="KEY70139.1"/>
    <property type="molecule type" value="Genomic_DNA"/>
</dbReference>
<keyword evidence="4" id="KW-1185">Reference proteome</keyword>
<proteinExistence type="predicted"/>
<evidence type="ECO:0000313" key="4">
    <source>
        <dbReference type="Proteomes" id="UP000028045"/>
    </source>
</evidence>
<evidence type="ECO:0000256" key="2">
    <source>
        <dbReference type="SAM" id="Phobius"/>
    </source>
</evidence>
<feature type="transmembrane region" description="Helical" evidence="2">
    <location>
        <begin position="194"/>
        <end position="217"/>
    </location>
</feature>
<feature type="compositionally biased region" description="Low complexity" evidence="1">
    <location>
        <begin position="102"/>
        <end position="170"/>
    </location>
</feature>
<accession>A0A084AXW0</accession>
<evidence type="ECO:0008006" key="5">
    <source>
        <dbReference type="Google" id="ProtNLM"/>
    </source>
</evidence>
<feature type="compositionally biased region" description="Polar residues" evidence="1">
    <location>
        <begin position="356"/>
        <end position="382"/>
    </location>
</feature>
<gene>
    <name evidence="3" type="ORF">S7711_03374</name>
</gene>
<dbReference type="Proteomes" id="UP000028045">
    <property type="component" value="Unassembled WGS sequence"/>
</dbReference>
<feature type="region of interest" description="Disordered" evidence="1">
    <location>
        <begin position="293"/>
        <end position="386"/>
    </location>
</feature>
<reference evidence="3 4" key="1">
    <citation type="journal article" date="2014" name="BMC Genomics">
        <title>Comparative genome sequencing reveals chemotype-specific gene clusters in the toxigenic black mold Stachybotrys.</title>
        <authorList>
            <person name="Semeiks J."/>
            <person name="Borek D."/>
            <person name="Otwinowski Z."/>
            <person name="Grishin N.V."/>
        </authorList>
    </citation>
    <scope>NUCLEOTIDE SEQUENCE [LARGE SCALE GENOMIC DNA]</scope>
    <source>
        <strain evidence="4">CBS 109288 / IBT 7711</strain>
    </source>
</reference>
<organism evidence="3 4">
    <name type="scientific">Stachybotrys chartarum (strain CBS 109288 / IBT 7711)</name>
    <name type="common">Toxic black mold</name>
    <name type="synonym">Stilbospora chartarum</name>
    <dbReference type="NCBI Taxonomy" id="1280523"/>
    <lineage>
        <taxon>Eukaryota</taxon>
        <taxon>Fungi</taxon>
        <taxon>Dikarya</taxon>
        <taxon>Ascomycota</taxon>
        <taxon>Pezizomycotina</taxon>
        <taxon>Sordariomycetes</taxon>
        <taxon>Hypocreomycetidae</taxon>
        <taxon>Hypocreales</taxon>
        <taxon>Stachybotryaceae</taxon>
        <taxon>Stachybotrys</taxon>
    </lineage>
</organism>
<sequence length="425" mass="44657">MATSTGSPEFTNTNFDVIQGEPFTLRFVNCDAGCTIELVSGSASSLSTLSTLATGAVDSAVLTLQDLPEGQYAFSITSEESGQQNYSPLFLLEEDASDGNESTETSSTTSILIPSTTITERESTTSQPEPTSTASQADSSTSTTTTSEIPSTLELSSIPITTTTPVISPSNVPPPPGGRNGSNNSDDGLATGTLVGIVVGSVLGFILIVAVLGFWWWKRRNRIVTSGLAPRHDSSSQLGTAELEQPKGLASQGTYFVGAETPGPTSPPAWELHSDARPAELTEKTSVPVSELYGHPGAAELDSEGPTAPGLRDQNKPAHSDKGSELAPCTVTDLPSPSSPFNEPRSGDPSILSGATAATGSLQSLETASTSMPKGLPTGNTQDKGELMQQYSQLEARRRRLLELERIEEEQARLQQQLKSLPSEL</sequence>
<dbReference type="OrthoDB" id="5106895at2759"/>
<name>A0A084AXW0_STACB</name>
<protein>
    <recommendedName>
        <fullName evidence="5">Mid2 domain-containing protein</fullName>
    </recommendedName>
</protein>
<feature type="compositionally biased region" description="Basic and acidic residues" evidence="1">
    <location>
        <begin position="313"/>
        <end position="324"/>
    </location>
</feature>